<evidence type="ECO:0000313" key="2">
    <source>
        <dbReference type="Proteomes" id="UP000026962"/>
    </source>
</evidence>
<name>A0A0E0MNS5_ORYPU</name>
<reference evidence="1" key="1">
    <citation type="submission" date="2015-04" db="UniProtKB">
        <authorList>
            <consortium name="EnsemblPlants"/>
        </authorList>
    </citation>
    <scope>IDENTIFICATION</scope>
</reference>
<sequence>MVFSSLPIFLDPPNWTQIQQQPLQCLIGGGGGQGLHGYHFADGDGGVQLVDGFPRGVASGLLAQLASVKMEEHGTNNGGGGGGGVGFVGAHEQYWPGNGGGGGGGGGWPVEFLSGFSSSSSGNVL</sequence>
<dbReference type="HOGENOM" id="CLU_1996322_0_0_1"/>
<protein>
    <submittedName>
        <fullName evidence="1">Uncharacterized protein</fullName>
    </submittedName>
</protein>
<dbReference type="Gramene" id="OPUNC12G14790.1">
    <property type="protein sequence ID" value="OPUNC12G14790.1"/>
    <property type="gene ID" value="OPUNC12G14790"/>
</dbReference>
<proteinExistence type="predicted"/>
<dbReference type="STRING" id="4537.A0A0E0MNS5"/>
<dbReference type="eggNOG" id="ENOG502QTHW">
    <property type="taxonomic scope" value="Eukaryota"/>
</dbReference>
<evidence type="ECO:0000313" key="1">
    <source>
        <dbReference type="EnsemblPlants" id="OPUNC12G14790.1"/>
    </source>
</evidence>
<accession>A0A0E0MNS5</accession>
<reference evidence="1" key="2">
    <citation type="submission" date="2018-05" db="EMBL/GenBank/DDBJ databases">
        <title>OpunRS2 (Oryza punctata Reference Sequence Version 2).</title>
        <authorList>
            <person name="Zhang J."/>
            <person name="Kudrna D."/>
            <person name="Lee S."/>
            <person name="Talag J."/>
            <person name="Welchert J."/>
            <person name="Wing R.A."/>
        </authorList>
    </citation>
    <scope>NUCLEOTIDE SEQUENCE [LARGE SCALE GENOMIC DNA]</scope>
</reference>
<dbReference type="Proteomes" id="UP000026962">
    <property type="component" value="Chromosome 12"/>
</dbReference>
<dbReference type="EnsemblPlants" id="OPUNC12G14790.1">
    <property type="protein sequence ID" value="OPUNC12G14790.1"/>
    <property type="gene ID" value="OPUNC12G14790"/>
</dbReference>
<dbReference type="AlphaFoldDB" id="A0A0E0MNS5"/>
<keyword evidence="2" id="KW-1185">Reference proteome</keyword>
<organism evidence="1">
    <name type="scientific">Oryza punctata</name>
    <name type="common">Red rice</name>
    <dbReference type="NCBI Taxonomy" id="4537"/>
    <lineage>
        <taxon>Eukaryota</taxon>
        <taxon>Viridiplantae</taxon>
        <taxon>Streptophyta</taxon>
        <taxon>Embryophyta</taxon>
        <taxon>Tracheophyta</taxon>
        <taxon>Spermatophyta</taxon>
        <taxon>Magnoliopsida</taxon>
        <taxon>Liliopsida</taxon>
        <taxon>Poales</taxon>
        <taxon>Poaceae</taxon>
        <taxon>BOP clade</taxon>
        <taxon>Oryzoideae</taxon>
        <taxon>Oryzeae</taxon>
        <taxon>Oryzinae</taxon>
        <taxon>Oryza</taxon>
    </lineage>
</organism>
<dbReference type="OMA" id="EQYWPGN"/>